<gene>
    <name evidence="1" type="ORF">HB761_13580</name>
    <name evidence="2" type="ORF">HB762_03290</name>
    <name evidence="3" type="ORF">PUN50_06970</name>
</gene>
<proteinExistence type="predicted"/>
<accession>A0AAE9N1F7</accession>
<sequence>MKMMKLRYRAGSYSMWVEVVVSTFVANELAKEYLSYGWQAEVMAV</sequence>
<dbReference type="Proteomes" id="UP001058687">
    <property type="component" value="Chromosome 1"/>
</dbReference>
<dbReference type="EMBL" id="CP050470">
    <property type="protein sequence ID" value="UTZ30511.1"/>
    <property type="molecule type" value="Genomic_DNA"/>
</dbReference>
<dbReference type="RefSeq" id="WP_005534756.1">
    <property type="nucleotide sequence ID" value="NZ_BBKG01000117.1"/>
</dbReference>
<name>A0AAE9N1F7_9VIBR</name>
<reference evidence="1" key="1">
    <citation type="submission" date="2020-03" db="EMBL/GenBank/DDBJ databases">
        <title>Five strains of Vibrio campbellii isolated from Mariana Trench.</title>
        <authorList>
            <person name="Liang J."/>
            <person name="Zhang X.-H."/>
        </authorList>
    </citation>
    <scope>NUCLEOTIDE SEQUENCE</scope>
    <source>
        <strain evidence="2">LJC013</strain>
        <strain evidence="1">LJC014</strain>
    </source>
</reference>
<keyword evidence="5" id="KW-1185">Reference proteome</keyword>
<dbReference type="Proteomes" id="UP001219537">
    <property type="component" value="Chromosome 1"/>
</dbReference>
<evidence type="ECO:0000313" key="1">
    <source>
        <dbReference type="EMBL" id="UTZ27686.1"/>
    </source>
</evidence>
<evidence type="ECO:0000313" key="5">
    <source>
        <dbReference type="Proteomes" id="UP001059912"/>
    </source>
</evidence>
<organism evidence="1 4">
    <name type="scientific">Vibrio campbellii</name>
    <dbReference type="NCBI Taxonomy" id="680"/>
    <lineage>
        <taxon>Bacteria</taxon>
        <taxon>Pseudomonadati</taxon>
        <taxon>Pseudomonadota</taxon>
        <taxon>Gammaproteobacteria</taxon>
        <taxon>Vibrionales</taxon>
        <taxon>Vibrionaceae</taxon>
        <taxon>Vibrio</taxon>
    </lineage>
</organism>
<evidence type="ECO:0000313" key="3">
    <source>
        <dbReference type="EMBL" id="WDG09609.1"/>
    </source>
</evidence>
<reference evidence="3" key="2">
    <citation type="submission" date="2023-02" db="EMBL/GenBank/DDBJ databases">
        <title>Isolation, identification, and genome analysis of Vibrio campbellii in the Penaeus vannamei larvae stage.</title>
        <authorList>
            <person name="Huang T."/>
            <person name="Zhang B."/>
        </authorList>
    </citation>
    <scope>NUCLEOTIDE SEQUENCE</scope>
    <source>
        <strain evidence="3">20220413_1</strain>
    </source>
</reference>
<dbReference type="EMBL" id="CP117988">
    <property type="protein sequence ID" value="WDG09609.1"/>
    <property type="molecule type" value="Genomic_DNA"/>
</dbReference>
<dbReference type="EMBL" id="CP050467">
    <property type="protein sequence ID" value="UTZ27686.1"/>
    <property type="molecule type" value="Genomic_DNA"/>
</dbReference>
<dbReference type="GeneID" id="67380670"/>
<evidence type="ECO:0000313" key="4">
    <source>
        <dbReference type="Proteomes" id="UP001058687"/>
    </source>
</evidence>
<dbReference type="AlphaFoldDB" id="A0AAE9N1F7"/>
<dbReference type="Proteomes" id="UP001059912">
    <property type="component" value="Chromosome 1"/>
</dbReference>
<protein>
    <submittedName>
        <fullName evidence="1">Uncharacterized protein</fullName>
    </submittedName>
</protein>
<evidence type="ECO:0000313" key="2">
    <source>
        <dbReference type="EMBL" id="UTZ30511.1"/>
    </source>
</evidence>